<evidence type="ECO:0000256" key="22">
    <source>
        <dbReference type="ARBA" id="ARBA00081555"/>
    </source>
</evidence>
<dbReference type="Pfam" id="PF02338">
    <property type="entry name" value="OTU"/>
    <property type="match status" value="1"/>
</dbReference>
<dbReference type="GO" id="GO:0006508">
    <property type="term" value="P:proteolysis"/>
    <property type="evidence" value="ECO:0007669"/>
    <property type="project" value="UniProtKB-KW"/>
</dbReference>
<evidence type="ECO:0000256" key="18">
    <source>
        <dbReference type="ARBA" id="ARBA00023242"/>
    </source>
</evidence>
<evidence type="ECO:0000313" key="29">
    <source>
        <dbReference type="RefSeq" id="XP_022099477.1"/>
    </source>
</evidence>
<dbReference type="PANTHER" id="PTHR14843:SF2">
    <property type="entry name" value="DEUBIQUITINATING PROTEIN VCPIP1"/>
    <property type="match status" value="1"/>
</dbReference>
<evidence type="ECO:0000256" key="6">
    <source>
        <dbReference type="ARBA" id="ARBA00012759"/>
    </source>
</evidence>
<feature type="compositionally biased region" description="Polar residues" evidence="24">
    <location>
        <begin position="919"/>
        <end position="930"/>
    </location>
</feature>
<dbReference type="GO" id="GO:0006281">
    <property type="term" value="P:DNA repair"/>
    <property type="evidence" value="ECO:0007669"/>
    <property type="project" value="UniProtKB-KW"/>
</dbReference>
<dbReference type="CTD" id="80124"/>
<evidence type="ECO:0000256" key="13">
    <source>
        <dbReference type="ARBA" id="ARBA00022807"/>
    </source>
</evidence>
<dbReference type="PANTHER" id="PTHR14843">
    <property type="entry name" value="DEUBIQUITINATING PROTEIN VCIP135"/>
    <property type="match status" value="1"/>
</dbReference>
<dbReference type="FunFam" id="3.10.20.90:FF:000146">
    <property type="entry name" value="deubiquitinating protein VCIP135 isoform X1"/>
    <property type="match status" value="1"/>
</dbReference>
<feature type="compositionally biased region" description="Polar residues" evidence="24">
    <location>
        <begin position="1357"/>
        <end position="1366"/>
    </location>
</feature>
<feature type="compositionally biased region" description="Low complexity" evidence="24">
    <location>
        <begin position="1049"/>
        <end position="1060"/>
    </location>
</feature>
<dbReference type="GO" id="GO:0016567">
    <property type="term" value="P:protein ubiquitination"/>
    <property type="evidence" value="ECO:0007669"/>
    <property type="project" value="InterPro"/>
</dbReference>
<evidence type="ECO:0000256" key="5">
    <source>
        <dbReference type="ARBA" id="ARBA00004496"/>
    </source>
</evidence>
<feature type="compositionally biased region" description="Basic and acidic residues" evidence="24">
    <location>
        <begin position="1139"/>
        <end position="1149"/>
    </location>
</feature>
<dbReference type="RefSeq" id="XP_022099476.1">
    <property type="nucleotide sequence ID" value="XM_022243784.1"/>
</dbReference>
<dbReference type="PROSITE" id="PS50802">
    <property type="entry name" value="OTU"/>
    <property type="match status" value="1"/>
</dbReference>
<feature type="compositionally biased region" description="Basic and acidic residues" evidence="24">
    <location>
        <begin position="1240"/>
        <end position="1264"/>
    </location>
</feature>
<feature type="compositionally biased region" description="Polar residues" evidence="24">
    <location>
        <begin position="1150"/>
        <end position="1176"/>
    </location>
</feature>
<evidence type="ECO:0000256" key="17">
    <source>
        <dbReference type="ARBA" id="ARBA00023204"/>
    </source>
</evidence>
<evidence type="ECO:0000256" key="1">
    <source>
        <dbReference type="ARBA" id="ARBA00000707"/>
    </source>
</evidence>
<dbReference type="GO" id="GO:0035871">
    <property type="term" value="P:protein K11-linked deubiquitination"/>
    <property type="evidence" value="ECO:0007669"/>
    <property type="project" value="TreeGrafter"/>
</dbReference>
<dbReference type="InterPro" id="IPR039087">
    <property type="entry name" value="VCPIP1"/>
</dbReference>
<dbReference type="CDD" id="cd17059">
    <property type="entry name" value="Ubl_OTU1"/>
    <property type="match status" value="1"/>
</dbReference>
<sequence length="1372" mass="150445">MLSRSSSQIEDRYRMLSGYCPDSQCQTKLYFPSFDSSIECTGCGQRHERGTLHNVQEVTDPEVALHNIVRNLLVGNAAPKQTADSVKVLGLSNYHCKLLSPLLTRYGMDKQGRAQPLSALSQGAEVFDCSLLGGRAFLLQPEHVGIMGYGRDQTGSAKYLRDTLEFITQLNGNQEVLIPIHADGDGHCLVHGISRALVGRELFWHALRTNLKSHFLSHIAQYKNHFKDFLTESSEWAQIITESDPDYMPTETEAFGLQNIHIFGLANVLHRPIILLDSLQGLQSSGDYSGVFLPVFVPREECCGKDGMLNKPLCIAWSSSGRNHFIALVGVKGRPLPRLPRGMLTKAWGAPHELIDTYIEFDKDDMCTVGGDRSLPDKYVQRLAAAMEEVFVEKYSLHPSVVADVHHYIYKRTGVVGVPQNIIIENTRHALEHQQLFRCLLCSAVSQIEKTSVPSGWLGRGGELYGLATKLHGRLIEGKVYTFPLHELNCTYDAVKDELVPDQSTMRPSQCAWCQGKQLRQIRTDGSVVYFNGDRTTTPAPKTKCNCGFKHYWNGIEYDNNPSIFTVPLKWKGLSYLEEVLWFQDESDPALNSNAYDIASALVQKHFPGEFGSEKLVQQVVETILQNTAGQEEEFQPISLKDMPTTSTADQSAAGFAPAQGGDTPELKRGLKGDAGGHTPKHSRPKDKDGHAGRSASPASGRSSPRVGSPAEKKGGKLDESPSKIILTGHAAKTLHKEELTMSEAERNLRKRIQDKAPVVQHHHPSLEESGKQPSPSTPPSGRAPTQREDVVQGSPQGGPKEEMAKATDIAMETVVQATKEPPKQKRIRLTSSDGKQATLVLDPSTTFAQLQAKIEAEFHIEAADQKIRYGFPPKELTVPAEGDQEDQPVPLQNGDRVTVEVISKVQPMEVGPSEHGQHSLSTLPGSSTLMEGGGRSLNREEIMRGMENLQQDTGDTLDLQLYSLNLMATLMNLDMWAYVQQNATLFERGGLFYAIVERDLGLADGKHFLLPSIPNKKFTYNAMEDRIEICLEPIGHFPIRPGVDDSDSPSTSRPSPSSTDPEDKDRSEYITSVRSKLKAGGSGVVTTGGKQVGGYRAFSGHAHTLSSGGQRLDGGTSSSSSSQQQEGWEMPRWTQYQREFKKLLDRQEQQAPEAQLSGSGQSSEAVEMPQGSSVEQLGVLAQEPMLSNQRATEGQRLRPTTQEGLREEIMDSSISDSGEGRAGATDISHGTVDIASGNRETEQSKSKSEEGSTERDIPMEVSREASVQQRAPLSTLPMEVDSKNDNLQNTITVQSSLPDGRESISDDAAPAPTQEQRLPEGEPVQATSEPKDEGMPVYVPKRLGPGYTVLVEQTPPGASTPSPSDEQSHGT</sequence>
<evidence type="ECO:0000256" key="11">
    <source>
        <dbReference type="ARBA" id="ARBA00022786"/>
    </source>
</evidence>
<evidence type="ECO:0000313" key="27">
    <source>
        <dbReference type="RefSeq" id="XP_022099475.1"/>
    </source>
</evidence>
<dbReference type="OrthoDB" id="10012024at2759"/>
<gene>
    <name evidence="27 28 29" type="primary">LOC110984010</name>
</gene>
<dbReference type="Gene3D" id="3.10.20.90">
    <property type="entry name" value="Phosphatidylinositol 3-kinase Catalytic Subunit, Chain A, domain 1"/>
    <property type="match status" value="1"/>
</dbReference>
<keyword evidence="14" id="KW-0256">Endoplasmic reticulum</keyword>
<dbReference type="GO" id="GO:0071108">
    <property type="term" value="P:protein K48-linked deubiquitination"/>
    <property type="evidence" value="ECO:0007669"/>
    <property type="project" value="TreeGrafter"/>
</dbReference>
<dbReference type="GO" id="GO:0005634">
    <property type="term" value="C:nucleus"/>
    <property type="evidence" value="ECO:0007669"/>
    <property type="project" value="UniProtKB-SubCell"/>
</dbReference>
<dbReference type="KEGG" id="aplc:110984010"/>
<organism evidence="26 27">
    <name type="scientific">Acanthaster planci</name>
    <name type="common">Crown-of-thorns starfish</name>
    <dbReference type="NCBI Taxonomy" id="133434"/>
    <lineage>
        <taxon>Eukaryota</taxon>
        <taxon>Metazoa</taxon>
        <taxon>Echinodermata</taxon>
        <taxon>Eleutherozoa</taxon>
        <taxon>Asterozoa</taxon>
        <taxon>Asteroidea</taxon>
        <taxon>Valvatacea</taxon>
        <taxon>Valvatida</taxon>
        <taxon>Acanthasteridae</taxon>
        <taxon>Acanthaster</taxon>
    </lineage>
</organism>
<evidence type="ECO:0000256" key="20">
    <source>
        <dbReference type="ARBA" id="ARBA00063733"/>
    </source>
</evidence>
<dbReference type="RefSeq" id="XP_022099475.1">
    <property type="nucleotide sequence ID" value="XM_022243783.1"/>
</dbReference>
<evidence type="ECO:0000256" key="14">
    <source>
        <dbReference type="ARBA" id="ARBA00022824"/>
    </source>
</evidence>
<dbReference type="EC" id="3.4.19.12" evidence="6"/>
<evidence type="ECO:0000256" key="21">
    <source>
        <dbReference type="ARBA" id="ARBA00071253"/>
    </source>
</evidence>
<feature type="region of interest" description="Disordered" evidence="24">
    <location>
        <begin position="1101"/>
        <end position="1372"/>
    </location>
</feature>
<evidence type="ECO:0000256" key="7">
    <source>
        <dbReference type="ARBA" id="ARBA00022490"/>
    </source>
</evidence>
<keyword evidence="12" id="KW-0378">Hydrolase</keyword>
<keyword evidence="7" id="KW-0963">Cytoplasm</keyword>
<accession>A0A8B7Z3X8</accession>
<keyword evidence="11" id="KW-0833">Ubl conjugation pathway</keyword>
<feature type="region of interest" description="Disordered" evidence="24">
    <location>
        <begin position="1039"/>
        <end position="1069"/>
    </location>
</feature>
<evidence type="ECO:0000256" key="4">
    <source>
        <dbReference type="ARBA" id="ARBA00004348"/>
    </source>
</evidence>
<keyword evidence="17" id="KW-0234">DNA repair</keyword>
<evidence type="ECO:0000256" key="15">
    <source>
        <dbReference type="ARBA" id="ARBA00022990"/>
    </source>
</evidence>
<dbReference type="Proteomes" id="UP000694845">
    <property type="component" value="Unplaced"/>
</dbReference>
<evidence type="ECO:0000256" key="19">
    <source>
        <dbReference type="ARBA" id="ARBA00057273"/>
    </source>
</evidence>
<dbReference type="GeneID" id="110984010"/>
<feature type="region of interest" description="Disordered" evidence="24">
    <location>
        <begin position="758"/>
        <end position="806"/>
    </location>
</feature>
<keyword evidence="18" id="KW-0539">Nucleus</keyword>
<keyword evidence="9" id="KW-0645">Protease</keyword>
<name>A0A8B7Z3X8_ACAPL</name>
<evidence type="ECO:0000256" key="3">
    <source>
        <dbReference type="ARBA" id="ARBA00004240"/>
    </source>
</evidence>
<feature type="compositionally biased region" description="Low complexity" evidence="24">
    <location>
        <begin position="693"/>
        <end position="710"/>
    </location>
</feature>
<proteinExistence type="predicted"/>
<keyword evidence="8" id="KW-0597">Phosphoprotein</keyword>
<reference evidence="27 28" key="1">
    <citation type="submission" date="2025-04" db="UniProtKB">
        <authorList>
            <consortium name="RefSeq"/>
        </authorList>
    </citation>
    <scope>IDENTIFICATION</scope>
</reference>
<dbReference type="Pfam" id="PF19437">
    <property type="entry name" value="VCIP135_N"/>
    <property type="match status" value="1"/>
</dbReference>
<dbReference type="FunFam" id="3.90.70.80:FF:000004">
    <property type="entry name" value="deubiquitinating protein VCIP135 isoform X2"/>
    <property type="match status" value="1"/>
</dbReference>
<keyword evidence="16" id="KW-0333">Golgi apparatus</keyword>
<dbReference type="GO" id="GO:0004843">
    <property type="term" value="F:cysteine-type deubiquitinase activity"/>
    <property type="evidence" value="ECO:0007669"/>
    <property type="project" value="UniProtKB-EC"/>
</dbReference>
<protein>
    <recommendedName>
        <fullName evidence="21">Deubiquitinating protein VCPIP1</fullName>
        <ecNumber evidence="6">3.4.19.12</ecNumber>
    </recommendedName>
    <alternativeName>
        <fullName evidence="22">Valosin-containing protein p97/p47 complex-interacting protein 1</fullName>
    </alternativeName>
    <alternativeName>
        <fullName evidence="23">Valosin-containing protein p97/p47 complex-interacting protein p135</fullName>
    </alternativeName>
</protein>
<evidence type="ECO:0000313" key="28">
    <source>
        <dbReference type="RefSeq" id="XP_022099476.1"/>
    </source>
</evidence>
<comment type="catalytic activity">
    <reaction evidence="1">
        <text>Thiol-dependent hydrolysis of ester, thioester, amide, peptide and isopeptide bonds formed by the C-terminal Gly of ubiquitin (a 76-residue protein attached to proteins as an intracellular targeting signal).</text>
        <dbReference type="EC" id="3.4.19.12"/>
    </reaction>
</comment>
<dbReference type="Pfam" id="PF21403">
    <property type="entry name" value="OTU1_UBXL"/>
    <property type="match status" value="1"/>
</dbReference>
<keyword evidence="15" id="KW-0007">Acetylation</keyword>
<comment type="function">
    <text evidence="19">Deubiquitinating enzyme involved in DNA repair and reassembly of the Golgi apparatus and the endoplasmic reticulum following mitosis. Necessary for VCP-mediated reassembly of Golgi stacks after mitosis. Plays a role in VCP-mediated formation of transitional endoplasmic reticulum (tER). Mediates dissociation of the ternary complex containing STX5A, NSFL1C and VCP. Also involved in DNA repair following phosphorylation by ATM or ATR: acts by catalyzing deubiquitination of SPRTN, thereby promoting SPRTN recruitment to chromatin and subsequent proteolytic cleavage of covalent DNA-protein cross-links (DPCs). Hydrolyzes 'Lys-11'- and 'Lys-48'-linked polyubiquitin chains.</text>
</comment>
<dbReference type="GO" id="GO:0090168">
    <property type="term" value="P:Golgi reassembly"/>
    <property type="evidence" value="ECO:0007669"/>
    <property type="project" value="TreeGrafter"/>
</dbReference>
<dbReference type="CDD" id="cd22769">
    <property type="entry name" value="OTU_VCIP135"/>
    <property type="match status" value="1"/>
</dbReference>
<comment type="subunit">
    <text evidence="20">Binds VCP and the ternary complex containing STX5A, NSFL1C and VCP.</text>
</comment>
<feature type="region of interest" description="Disordered" evidence="24">
    <location>
        <begin position="910"/>
        <end position="933"/>
    </location>
</feature>
<feature type="domain" description="OTU" evidence="25">
    <location>
        <begin position="177"/>
        <end position="331"/>
    </location>
</feature>
<keyword evidence="10" id="KW-0227">DNA damage</keyword>
<keyword evidence="13" id="KW-0788">Thiol protease</keyword>
<evidence type="ECO:0000256" key="12">
    <source>
        <dbReference type="ARBA" id="ARBA00022801"/>
    </source>
</evidence>
<dbReference type="GO" id="GO:0016320">
    <property type="term" value="P:endoplasmic reticulum membrane fusion"/>
    <property type="evidence" value="ECO:0007669"/>
    <property type="project" value="TreeGrafter"/>
</dbReference>
<comment type="subcellular location">
    <subcellularLocation>
        <location evidence="5">Cytoplasm</location>
    </subcellularLocation>
    <subcellularLocation>
        <location evidence="3">Endoplasmic reticulum</location>
    </subcellularLocation>
    <subcellularLocation>
        <location evidence="4">Golgi apparatus</location>
        <location evidence="4">Golgi stack</location>
    </subcellularLocation>
    <subcellularLocation>
        <location evidence="2">Nucleus</location>
    </subcellularLocation>
</comment>
<feature type="compositionally biased region" description="Basic and acidic residues" evidence="24">
    <location>
        <begin position="711"/>
        <end position="722"/>
    </location>
</feature>
<dbReference type="InterPro" id="IPR029071">
    <property type="entry name" value="Ubiquitin-like_domsf"/>
</dbReference>
<dbReference type="SUPFAM" id="SSF54236">
    <property type="entry name" value="Ubiquitin-like"/>
    <property type="match status" value="1"/>
</dbReference>
<dbReference type="RefSeq" id="XP_022099477.1">
    <property type="nucleotide sequence ID" value="XM_022243785.1"/>
</dbReference>
<dbReference type="InterPro" id="IPR045827">
    <property type="entry name" value="VCPIP1_N"/>
</dbReference>
<evidence type="ECO:0000256" key="10">
    <source>
        <dbReference type="ARBA" id="ARBA00022763"/>
    </source>
</evidence>
<evidence type="ECO:0000256" key="8">
    <source>
        <dbReference type="ARBA" id="ARBA00022553"/>
    </source>
</evidence>
<dbReference type="GO" id="GO:0005783">
    <property type="term" value="C:endoplasmic reticulum"/>
    <property type="evidence" value="ECO:0007669"/>
    <property type="project" value="UniProtKB-SubCell"/>
</dbReference>
<keyword evidence="26" id="KW-1185">Reference proteome</keyword>
<feature type="compositionally biased region" description="Polar residues" evidence="24">
    <location>
        <begin position="1186"/>
        <end position="1204"/>
    </location>
</feature>
<feature type="region of interest" description="Disordered" evidence="24">
    <location>
        <begin position="632"/>
        <end position="726"/>
    </location>
</feature>
<feature type="compositionally biased region" description="Polar residues" evidence="24">
    <location>
        <begin position="1286"/>
        <end position="1298"/>
    </location>
</feature>
<dbReference type="GO" id="GO:0005795">
    <property type="term" value="C:Golgi stack"/>
    <property type="evidence" value="ECO:0007669"/>
    <property type="project" value="UniProtKB-SubCell"/>
</dbReference>
<evidence type="ECO:0000256" key="24">
    <source>
        <dbReference type="SAM" id="MobiDB-lite"/>
    </source>
</evidence>
<evidence type="ECO:0000256" key="23">
    <source>
        <dbReference type="ARBA" id="ARBA00083298"/>
    </source>
</evidence>
<dbReference type="OMA" id="KHSTETD"/>
<evidence type="ECO:0000256" key="9">
    <source>
        <dbReference type="ARBA" id="ARBA00022670"/>
    </source>
</evidence>
<evidence type="ECO:0000259" key="25">
    <source>
        <dbReference type="PROSITE" id="PS50802"/>
    </source>
</evidence>
<evidence type="ECO:0000256" key="2">
    <source>
        <dbReference type="ARBA" id="ARBA00004123"/>
    </source>
</evidence>
<dbReference type="InterPro" id="IPR048857">
    <property type="entry name" value="OTU1_Ubl"/>
</dbReference>
<evidence type="ECO:0000256" key="16">
    <source>
        <dbReference type="ARBA" id="ARBA00023034"/>
    </source>
</evidence>
<dbReference type="InterPro" id="IPR003323">
    <property type="entry name" value="OTU_dom"/>
</dbReference>
<evidence type="ECO:0000313" key="26">
    <source>
        <dbReference type="Proteomes" id="UP000694845"/>
    </source>
</evidence>